<evidence type="ECO:0000256" key="5">
    <source>
        <dbReference type="ARBA" id="ARBA00022842"/>
    </source>
</evidence>
<feature type="domain" description="CobB/CobQ-like glutamine amidotransferase" evidence="10">
    <location>
        <begin position="386"/>
        <end position="566"/>
    </location>
</feature>
<protein>
    <recommendedName>
        <fullName evidence="7">Hydrogenobyrinate a,c-diamide synthase</fullName>
        <ecNumber evidence="7">6.3.5.9</ecNumber>
    </recommendedName>
    <alternativeName>
        <fullName evidence="7">Hydrogenobyrinic acid a,c-diamide synthase</fullName>
    </alternativeName>
</protein>
<dbReference type="Proteomes" id="UP000316331">
    <property type="component" value="Unassembled WGS sequence"/>
</dbReference>
<keyword evidence="6 7" id="KW-0315">Glutamine amidotransferase</keyword>
<dbReference type="NCBIfam" id="NF002204">
    <property type="entry name" value="PRK01077.1"/>
    <property type="match status" value="1"/>
</dbReference>
<organism evidence="11 12">
    <name type="scientific">Nocardia bhagyanarayanae</name>
    <dbReference type="NCBI Taxonomy" id="1215925"/>
    <lineage>
        <taxon>Bacteria</taxon>
        <taxon>Bacillati</taxon>
        <taxon>Actinomycetota</taxon>
        <taxon>Actinomycetes</taxon>
        <taxon>Mycobacteriales</taxon>
        <taxon>Nocardiaceae</taxon>
        <taxon>Nocardia</taxon>
    </lineage>
</organism>
<dbReference type="SUPFAM" id="SSF52317">
    <property type="entry name" value="Class I glutamine amidotransferase-like"/>
    <property type="match status" value="1"/>
</dbReference>
<feature type="region of interest" description="Disordered" evidence="8">
    <location>
        <begin position="349"/>
        <end position="379"/>
    </location>
</feature>
<name>A0A543FCC7_9NOCA</name>
<evidence type="ECO:0000256" key="8">
    <source>
        <dbReference type="SAM" id="MobiDB-lite"/>
    </source>
</evidence>
<dbReference type="Gene3D" id="3.40.50.300">
    <property type="entry name" value="P-loop containing nucleotide triphosphate hydrolases"/>
    <property type="match status" value="2"/>
</dbReference>
<dbReference type="PANTHER" id="PTHR43873:SF1">
    <property type="entry name" value="COBYRINATE A,C-DIAMIDE SYNTHASE"/>
    <property type="match status" value="1"/>
</dbReference>
<keyword evidence="3 7" id="KW-0547">Nucleotide-binding</keyword>
<comment type="similarity">
    <text evidence="7">Belongs to the CobB/CbiA family.</text>
</comment>
<keyword evidence="12" id="KW-1185">Reference proteome</keyword>
<comment type="miscellaneous">
    <text evidence="7">The a and c carboxylates of hydrogenobyrinate are activated for nucleophilic attack via formation of a phosphorylated intermediate by ATP. CobB catalyzes first the amidation of the c-carboxylate, and then that of the a-carboxylate.</text>
</comment>
<feature type="compositionally biased region" description="Gly residues" evidence="8">
    <location>
        <begin position="288"/>
        <end position="299"/>
    </location>
</feature>
<dbReference type="GO" id="GO:0043802">
    <property type="term" value="F:hydrogenobyrinic acid a,c-diamide synthase (glutamine-hydrolysing) activity"/>
    <property type="evidence" value="ECO:0007669"/>
    <property type="project" value="UniProtKB-UniRule"/>
</dbReference>
<reference evidence="11 12" key="1">
    <citation type="submission" date="2019-06" db="EMBL/GenBank/DDBJ databases">
        <title>Sequencing the genomes of 1000 actinobacteria strains.</title>
        <authorList>
            <person name="Klenk H.-P."/>
        </authorList>
    </citation>
    <scope>NUCLEOTIDE SEQUENCE [LARGE SCALE GENOMIC DNA]</scope>
    <source>
        <strain evidence="11 12">DSM 103495</strain>
    </source>
</reference>
<dbReference type="AlphaFoldDB" id="A0A543FCC7"/>
<dbReference type="EMBL" id="VFPG01000001">
    <property type="protein sequence ID" value="TQM31518.1"/>
    <property type="molecule type" value="Genomic_DNA"/>
</dbReference>
<evidence type="ECO:0000256" key="3">
    <source>
        <dbReference type="ARBA" id="ARBA00022741"/>
    </source>
</evidence>
<evidence type="ECO:0000259" key="9">
    <source>
        <dbReference type="Pfam" id="PF01656"/>
    </source>
</evidence>
<keyword evidence="5 7" id="KW-0460">Magnesium</keyword>
<dbReference type="GO" id="GO:0005524">
    <property type="term" value="F:ATP binding"/>
    <property type="evidence" value="ECO:0007669"/>
    <property type="project" value="UniProtKB-UniRule"/>
</dbReference>
<keyword evidence="2 7" id="KW-0436">Ligase</keyword>
<dbReference type="InterPro" id="IPR027417">
    <property type="entry name" value="P-loop_NTPase"/>
</dbReference>
<dbReference type="InterPro" id="IPR011698">
    <property type="entry name" value="GATase_3"/>
</dbReference>
<dbReference type="PANTHER" id="PTHR43873">
    <property type="entry name" value="COBYRINATE A,C-DIAMIDE SYNTHASE"/>
    <property type="match status" value="1"/>
</dbReference>
<dbReference type="GO" id="GO:0042242">
    <property type="term" value="F:cobyrinic acid a,c-diamide synthase activity"/>
    <property type="evidence" value="ECO:0007669"/>
    <property type="project" value="InterPro"/>
</dbReference>
<dbReference type="GO" id="GO:0009236">
    <property type="term" value="P:cobalamin biosynthetic process"/>
    <property type="evidence" value="ECO:0007669"/>
    <property type="project" value="UniProtKB-UniRule"/>
</dbReference>
<dbReference type="UniPathway" id="UPA00148">
    <property type="reaction ID" value="UER00220"/>
</dbReference>
<feature type="domain" description="CobQ/CobB/MinD/ParA nucleotide binding" evidence="9">
    <location>
        <begin position="7"/>
        <end position="197"/>
    </location>
</feature>
<comment type="cofactor">
    <cofactor evidence="1 7">
        <name>Mg(2+)</name>
        <dbReference type="ChEBI" id="CHEBI:18420"/>
    </cofactor>
</comment>
<feature type="active site" description="Nucleophile" evidence="7">
    <location>
        <position position="467"/>
    </location>
</feature>
<evidence type="ECO:0000313" key="12">
    <source>
        <dbReference type="Proteomes" id="UP000316331"/>
    </source>
</evidence>
<comment type="function">
    <text evidence="7">Catalyzes the ATP-dependent amidation of the two carboxylate groups at positions a and c of hydrogenobyrinate, using either L-glutamine or ammonia as the nitrogen source.</text>
</comment>
<proteinExistence type="inferred from homology"/>
<feature type="site" description="Increases nucleophilicity of active site Cys" evidence="7">
    <location>
        <position position="563"/>
    </location>
</feature>
<evidence type="ECO:0000256" key="6">
    <source>
        <dbReference type="ARBA" id="ARBA00022962"/>
    </source>
</evidence>
<dbReference type="InterPro" id="IPR002586">
    <property type="entry name" value="CobQ/CobB/MinD/ParA_Nub-bd_dom"/>
</dbReference>
<comment type="catalytic activity">
    <reaction evidence="7">
        <text>hydrogenobyrinate + 2 L-glutamine + 2 ATP + 2 H2O = hydrogenobyrinate a,c-diamide + 2 L-glutamate + 2 ADP + 2 phosphate + 2 H(+)</text>
        <dbReference type="Rhea" id="RHEA:12544"/>
        <dbReference type="ChEBI" id="CHEBI:15377"/>
        <dbReference type="ChEBI" id="CHEBI:15378"/>
        <dbReference type="ChEBI" id="CHEBI:29985"/>
        <dbReference type="ChEBI" id="CHEBI:30616"/>
        <dbReference type="ChEBI" id="CHEBI:43474"/>
        <dbReference type="ChEBI" id="CHEBI:58359"/>
        <dbReference type="ChEBI" id="CHEBI:77873"/>
        <dbReference type="ChEBI" id="CHEBI:77874"/>
        <dbReference type="ChEBI" id="CHEBI:456216"/>
        <dbReference type="EC" id="6.3.5.9"/>
    </reaction>
</comment>
<dbReference type="SUPFAM" id="SSF52540">
    <property type="entry name" value="P-loop containing nucleoside triphosphate hydrolases"/>
    <property type="match status" value="1"/>
</dbReference>
<evidence type="ECO:0000256" key="4">
    <source>
        <dbReference type="ARBA" id="ARBA00022840"/>
    </source>
</evidence>
<dbReference type="Pfam" id="PF07685">
    <property type="entry name" value="GATase_3"/>
    <property type="match status" value="1"/>
</dbReference>
<comment type="caution">
    <text evidence="11">The sequence shown here is derived from an EMBL/GenBank/DDBJ whole genome shotgun (WGS) entry which is preliminary data.</text>
</comment>
<dbReference type="HAMAP" id="MF_00027">
    <property type="entry name" value="CobB_CbiA"/>
    <property type="match status" value="1"/>
</dbReference>
<dbReference type="EC" id="6.3.5.9" evidence="7"/>
<dbReference type="Pfam" id="PF01656">
    <property type="entry name" value="CbiA"/>
    <property type="match status" value="1"/>
</dbReference>
<evidence type="ECO:0000259" key="10">
    <source>
        <dbReference type="Pfam" id="PF07685"/>
    </source>
</evidence>
<comment type="pathway">
    <text evidence="7">Cofactor biosynthesis; adenosylcobalamin biosynthesis; cob(II)yrinate a,c-diamide from precorrin-2 (aerobic route): step 9/10.</text>
</comment>
<keyword evidence="7" id="KW-0169">Cobalamin biosynthesis</keyword>
<dbReference type="CDD" id="cd05388">
    <property type="entry name" value="CobB_N"/>
    <property type="match status" value="1"/>
</dbReference>
<comment type="domain">
    <text evidence="7">Comprises of two domains. The C-terminal domain contains the binding site for glutamine and catalyzes the hydrolysis of this substrate to glutamate and ammonia. The N-terminal domain is anticipated to bind ATP and hydrogenobyrinate and catalyzes the ultimate synthesis of the diamide product. The ammonia produced via the glutaminase domain is probably translocated to the adjacent domain via a molecular tunnel, where it reacts with an activated intermediate.</text>
</comment>
<evidence type="ECO:0000256" key="1">
    <source>
        <dbReference type="ARBA" id="ARBA00001946"/>
    </source>
</evidence>
<dbReference type="CDD" id="cd03130">
    <property type="entry name" value="GATase1_CobB"/>
    <property type="match status" value="1"/>
</dbReference>
<dbReference type="InterPro" id="IPR004484">
    <property type="entry name" value="CbiA/CobB_synth"/>
</dbReference>
<feature type="region of interest" description="Disordered" evidence="8">
    <location>
        <begin position="236"/>
        <end position="325"/>
    </location>
</feature>
<evidence type="ECO:0000256" key="2">
    <source>
        <dbReference type="ARBA" id="ARBA00022598"/>
    </source>
</evidence>
<keyword evidence="4 7" id="KW-0067">ATP-binding</keyword>
<dbReference type="RefSeq" id="WP_141809593.1">
    <property type="nucleotide sequence ID" value="NZ_VFPG01000001.1"/>
</dbReference>
<accession>A0A543FCC7</accession>
<gene>
    <name evidence="7" type="primary">cobB</name>
    <name evidence="11" type="ORF">FB390_3177</name>
</gene>
<evidence type="ECO:0000256" key="7">
    <source>
        <dbReference type="HAMAP-Rule" id="MF_00027"/>
    </source>
</evidence>
<sequence>MGTVPAVVVAAPASGSGKTTLATGLIGALRRAGHRVAPFKVGPDYIDPGYHGLAAGRPGRNLDPVLVGADRVAPLYHHGAAGCDLAVIEGVMGLFDGRIDEHETGPVAEGSTAQVAGLLGAPVVLVVDARGHSQSLAALLHGFATFDSGVRLGGVILNRVGSERHDQVLRAACARVGLPVLGSLPRMDALEVPSRHLGLIPAVEHGAAASAAVEAMTDLVAAHVDLAAVAALARPTSGGSAWDPVSAVREASESDSVPGAGVYTTGAPRRAAGSSALGGPGRPIEGGATTGPGRAGGGDPTSRWPSAAHGEGAANDHGAGTARAVGVGPAATSGWVSAEPVGYGEHVDGAVAKEPPATPTSAGPVSDTIGRDSVGETGRCGDGPVIAMAGGPAFTFGYAEHRELLVAAGARVVVFDPLRDELPSGTAGLVLPGGFPEEHAADLAANTPLLAAVRAHARAGLPIHAECAGLLYLTRSLDGHAMAGVVDADAEFGPRLTLGYRDAVALADSALWRAGERVRGHEFHRTRLVTAGPDAPAWGWRDGSGARVREGALVGRVHASYLHTHPAGNPAATARFVAAADDYARTDVAR</sequence>
<dbReference type="OrthoDB" id="9764035at2"/>
<dbReference type="PROSITE" id="PS51274">
    <property type="entry name" value="GATASE_COBBQ"/>
    <property type="match status" value="1"/>
</dbReference>
<dbReference type="Gene3D" id="3.40.50.880">
    <property type="match status" value="1"/>
</dbReference>
<dbReference type="InterPro" id="IPR029062">
    <property type="entry name" value="Class_I_gatase-like"/>
</dbReference>
<evidence type="ECO:0000313" key="11">
    <source>
        <dbReference type="EMBL" id="TQM31518.1"/>
    </source>
</evidence>